<feature type="chain" id="PRO_5031001287" evidence="1">
    <location>
        <begin position="28"/>
        <end position="83"/>
    </location>
</feature>
<dbReference type="EMBL" id="JACCFS010000001">
    <property type="protein sequence ID" value="NYJ34295.1"/>
    <property type="molecule type" value="Genomic_DNA"/>
</dbReference>
<reference evidence="2 3" key="1">
    <citation type="submission" date="2020-07" db="EMBL/GenBank/DDBJ databases">
        <title>Sequencing the genomes of 1000 actinobacteria strains.</title>
        <authorList>
            <person name="Klenk H.-P."/>
        </authorList>
    </citation>
    <scope>NUCLEOTIDE SEQUENCE [LARGE SCALE GENOMIC DNA]</scope>
    <source>
        <strain evidence="2 3">DSM 44442</strain>
    </source>
</reference>
<organism evidence="2 3">
    <name type="scientific">Nocardiopsis aegyptia</name>
    <dbReference type="NCBI Taxonomy" id="220378"/>
    <lineage>
        <taxon>Bacteria</taxon>
        <taxon>Bacillati</taxon>
        <taxon>Actinomycetota</taxon>
        <taxon>Actinomycetes</taxon>
        <taxon>Streptosporangiales</taxon>
        <taxon>Nocardiopsidaceae</taxon>
        <taxon>Nocardiopsis</taxon>
    </lineage>
</organism>
<dbReference type="Proteomes" id="UP000572051">
    <property type="component" value="Unassembled WGS sequence"/>
</dbReference>
<feature type="signal peptide" evidence="1">
    <location>
        <begin position="1"/>
        <end position="27"/>
    </location>
</feature>
<evidence type="ECO:0000313" key="2">
    <source>
        <dbReference type="EMBL" id="NYJ34295.1"/>
    </source>
</evidence>
<evidence type="ECO:0000256" key="1">
    <source>
        <dbReference type="SAM" id="SignalP"/>
    </source>
</evidence>
<protein>
    <submittedName>
        <fullName evidence="2">Uncharacterized protein</fullName>
    </submittedName>
</protein>
<dbReference type="RefSeq" id="WP_179822868.1">
    <property type="nucleotide sequence ID" value="NZ_JACCFS010000001.1"/>
</dbReference>
<proteinExistence type="predicted"/>
<accession>A0A7Z0ELH7</accession>
<gene>
    <name evidence="2" type="ORF">HNR10_002176</name>
</gene>
<keyword evidence="1" id="KW-0732">Signal</keyword>
<name>A0A7Z0ELH7_9ACTN</name>
<comment type="caution">
    <text evidence="2">The sequence shown here is derived from an EMBL/GenBank/DDBJ whole genome shotgun (WGS) entry which is preliminary data.</text>
</comment>
<evidence type="ECO:0000313" key="3">
    <source>
        <dbReference type="Proteomes" id="UP000572051"/>
    </source>
</evidence>
<dbReference type="AlphaFoldDB" id="A0A7Z0ELH7"/>
<keyword evidence="3" id="KW-1185">Reference proteome</keyword>
<sequence>MKRIAALALLTLSTGAALALAAGPASAAGHHGYDGYCGDRQGSAVLQQGYHDGCDRGYGPYMPERGHTLPLVGATGQGYYGYH</sequence>